<keyword evidence="2" id="KW-0472">Membrane</keyword>
<comment type="caution">
    <text evidence="3">The sequence shown here is derived from an EMBL/GenBank/DDBJ whole genome shotgun (WGS) entry which is preliminary data.</text>
</comment>
<dbReference type="RefSeq" id="WP_345458920.1">
    <property type="nucleotide sequence ID" value="NZ_BAABHF010000010.1"/>
</dbReference>
<keyword evidence="2" id="KW-0812">Transmembrane</keyword>
<evidence type="ECO:0000313" key="4">
    <source>
        <dbReference type="Proteomes" id="UP001500503"/>
    </source>
</evidence>
<proteinExistence type="predicted"/>
<evidence type="ECO:0008006" key="5">
    <source>
        <dbReference type="Google" id="ProtNLM"/>
    </source>
</evidence>
<accession>A0ABP8PIT2</accession>
<reference evidence="4" key="1">
    <citation type="journal article" date="2019" name="Int. J. Syst. Evol. Microbiol.">
        <title>The Global Catalogue of Microorganisms (GCM) 10K type strain sequencing project: providing services to taxonomists for standard genome sequencing and annotation.</title>
        <authorList>
            <consortium name="The Broad Institute Genomics Platform"/>
            <consortium name="The Broad Institute Genome Sequencing Center for Infectious Disease"/>
            <person name="Wu L."/>
            <person name="Ma J."/>
        </authorList>
    </citation>
    <scope>NUCLEOTIDE SEQUENCE [LARGE SCALE GENOMIC DNA]</scope>
    <source>
        <strain evidence="4">JCM 17933</strain>
    </source>
</reference>
<feature type="transmembrane region" description="Helical" evidence="2">
    <location>
        <begin position="34"/>
        <end position="52"/>
    </location>
</feature>
<gene>
    <name evidence="3" type="ORF">GCM10023191_014570</name>
</gene>
<keyword evidence="2" id="KW-1133">Transmembrane helix</keyword>
<sequence length="104" mass="12002">MYTGPRDEEPDERDAALLREEREREERRTRRDRASRVVVAWVMAAALALLSYDSGAAAVDARQDGRPWRYPACVSLICLLGLLWLAVRTVRRRRRDRVSHRGPG</sequence>
<dbReference type="EMBL" id="BAABHF010000010">
    <property type="protein sequence ID" value="GAA4487126.1"/>
    <property type="molecule type" value="Genomic_DNA"/>
</dbReference>
<feature type="region of interest" description="Disordered" evidence="1">
    <location>
        <begin position="1"/>
        <end position="33"/>
    </location>
</feature>
<feature type="transmembrane region" description="Helical" evidence="2">
    <location>
        <begin position="68"/>
        <end position="87"/>
    </location>
</feature>
<name>A0ABP8PIT2_9ACTN</name>
<organism evidence="3 4">
    <name type="scientific">Actinoallomurus oryzae</name>
    <dbReference type="NCBI Taxonomy" id="502180"/>
    <lineage>
        <taxon>Bacteria</taxon>
        <taxon>Bacillati</taxon>
        <taxon>Actinomycetota</taxon>
        <taxon>Actinomycetes</taxon>
        <taxon>Streptosporangiales</taxon>
        <taxon>Thermomonosporaceae</taxon>
        <taxon>Actinoallomurus</taxon>
    </lineage>
</organism>
<evidence type="ECO:0000313" key="3">
    <source>
        <dbReference type="EMBL" id="GAA4487126.1"/>
    </source>
</evidence>
<feature type="compositionally biased region" description="Basic and acidic residues" evidence="1">
    <location>
        <begin position="13"/>
        <end position="33"/>
    </location>
</feature>
<evidence type="ECO:0000256" key="2">
    <source>
        <dbReference type="SAM" id="Phobius"/>
    </source>
</evidence>
<dbReference type="Proteomes" id="UP001500503">
    <property type="component" value="Unassembled WGS sequence"/>
</dbReference>
<keyword evidence="4" id="KW-1185">Reference proteome</keyword>
<protein>
    <recommendedName>
        <fullName evidence="5">MYXO-CTERM domain-containing protein</fullName>
    </recommendedName>
</protein>
<evidence type="ECO:0000256" key="1">
    <source>
        <dbReference type="SAM" id="MobiDB-lite"/>
    </source>
</evidence>